<accession>A0A1D7TIE0</accession>
<dbReference type="EMBL" id="CP017111">
    <property type="protein sequence ID" value="AOO64746.1"/>
    <property type="molecule type" value="Genomic_DNA"/>
</dbReference>
<dbReference type="PATRIC" id="fig|1193502.14.peg.973"/>
<evidence type="ECO:0000256" key="1">
    <source>
        <dbReference type="ARBA" id="ARBA00023186"/>
    </source>
</evidence>
<name>A0A1D7TIE0_9BACT</name>
<dbReference type="SUPFAM" id="SSF89155">
    <property type="entry name" value="TorD-like"/>
    <property type="match status" value="1"/>
</dbReference>
<proteinExistence type="predicted"/>
<dbReference type="Proteomes" id="UP000094609">
    <property type="component" value="Chromosome"/>
</dbReference>
<dbReference type="STRING" id="1193502.SHALO_0965"/>
<evidence type="ECO:0000313" key="3">
    <source>
        <dbReference type="Proteomes" id="UP000094609"/>
    </source>
</evidence>
<sequence>MKTIQPHTSSRLDEVKHLRDIFNAQNSKELKVAFDALNASIEISEEDLEVQFNRYFIGPMEPIADPFASIYIDDPDVVMSKSTLHVRELYETMGFTYPLKNIIPDDHLGVELDAYYQLLYLEEAKEITYLSDLRHYFLHEHLSLWVPRFIARALEHSEHDSKAMTFILLQLKSLLIRETTTQGVTA</sequence>
<dbReference type="RefSeq" id="WP_069477600.1">
    <property type="nucleotide sequence ID" value="NZ_CP017111.1"/>
</dbReference>
<dbReference type="InterPro" id="IPR020945">
    <property type="entry name" value="DMSO/NO3_reduct_chaperone"/>
</dbReference>
<keyword evidence="1" id="KW-0143">Chaperone</keyword>
<dbReference type="Gene3D" id="1.10.3480.10">
    <property type="entry name" value="TorD-like"/>
    <property type="match status" value="1"/>
</dbReference>
<evidence type="ECO:0000313" key="2">
    <source>
        <dbReference type="EMBL" id="AOO64746.1"/>
    </source>
</evidence>
<organism evidence="2 3">
    <name type="scientific">Sulfurospirillum halorespirans DSM 13726</name>
    <dbReference type="NCBI Taxonomy" id="1193502"/>
    <lineage>
        <taxon>Bacteria</taxon>
        <taxon>Pseudomonadati</taxon>
        <taxon>Campylobacterota</taxon>
        <taxon>Epsilonproteobacteria</taxon>
        <taxon>Campylobacterales</taxon>
        <taxon>Sulfurospirillaceae</taxon>
        <taxon>Sulfurospirillum</taxon>
    </lineage>
</organism>
<gene>
    <name evidence="2" type="ORF">SHALO_0965</name>
</gene>
<dbReference type="PANTHER" id="PTHR34227:SF1">
    <property type="entry name" value="DIMETHYL SULFOXIDE REDUCTASE CHAPERONE-RELATED"/>
    <property type="match status" value="1"/>
</dbReference>
<dbReference type="KEGG" id="shal:SHALO_0965"/>
<dbReference type="InterPro" id="IPR050289">
    <property type="entry name" value="TorD/DmsD_chaperones"/>
</dbReference>
<dbReference type="AlphaFoldDB" id="A0A1D7TIE0"/>
<keyword evidence="3" id="KW-1185">Reference proteome</keyword>
<reference evidence="3" key="1">
    <citation type="submission" date="2016-08" db="EMBL/GenBank/DDBJ databases">
        <title>Complete genome sequence of the organohalide-respiring Epsilonproteobacterium Sulfurospirillum halorespirans.</title>
        <authorList>
            <person name="Goris T."/>
            <person name="Zimmermann J."/>
            <person name="Schenz B."/>
            <person name="Lemos M."/>
            <person name="Hackermueller J."/>
            <person name="Diekert G."/>
        </authorList>
    </citation>
    <scope>NUCLEOTIDE SEQUENCE [LARGE SCALE GENOMIC DNA]</scope>
    <source>
        <strain>DSM 13726</strain>
        <strain evidence="3">PCE-M2</strain>
    </source>
</reference>
<dbReference type="InterPro" id="IPR036411">
    <property type="entry name" value="TorD-like_sf"/>
</dbReference>
<dbReference type="PANTHER" id="PTHR34227">
    <property type="entry name" value="CHAPERONE PROTEIN YCDY"/>
    <property type="match status" value="1"/>
</dbReference>
<dbReference type="Pfam" id="PF02613">
    <property type="entry name" value="Nitrate_red_del"/>
    <property type="match status" value="1"/>
</dbReference>
<protein>
    <submittedName>
        <fullName evidence="2">Chaperone protein TorD</fullName>
    </submittedName>
</protein>